<dbReference type="AlphaFoldDB" id="A0A2X3L0Y6"/>
<dbReference type="EMBL" id="LS483254">
    <property type="protein sequence ID" value="SQD92849.1"/>
    <property type="molecule type" value="Genomic_DNA"/>
</dbReference>
<evidence type="ECO:0000313" key="2">
    <source>
        <dbReference type="EMBL" id="SQD92849.1"/>
    </source>
</evidence>
<dbReference type="Pfam" id="PF01547">
    <property type="entry name" value="SBP_bac_1"/>
    <property type="match status" value="1"/>
</dbReference>
<keyword evidence="1" id="KW-0732">Signal</keyword>
<reference evidence="3" key="1">
    <citation type="submission" date="2018-05" db="EMBL/GenBank/DDBJ databases">
        <authorList>
            <person name="Hao L."/>
        </authorList>
    </citation>
    <scope>NUCLEOTIDE SEQUENCE [LARGE SCALE GENOMIC DNA]</scope>
</reference>
<sequence length="425" mass="48671">MKRVAWIAVALLAMGAVAMAANPVKITFWTHEDPNRTPLEEEYIRRFEALYPHVTIERVTYPSAKIAEVLLTAFAAGQGPDMFNLEINDAYPYLVMGRVAPLRPEWVGYADVDTILGAYLEGTLDPVYRDGQLYGLPLELTIWSVFVNKKYFREVGLDPDTDYPRTWEQMMEVSEKLVIREGEIIKRRGFDFRYGYYLEWLLPMVEQLGGSFLSPDGQTAIINDEAWLQVLRYLQQWGPLGKNLGSPTYKAARSLFNFDRNEVTMCLSGFYQIARIRNDNPAFYESGEWMVIPFPVFENAVQDIAAHYYGHYYMVNAQSSRETQEWTWRFIAYMLSNPEEYLTKAGLIQPRNDLLASDVYAAQPFGDVFAADMARSSMVQLHVANPEFKQLLDDAVKAVMLQGVTPEDALATLRRKANEVLAEYK</sequence>
<keyword evidence="2" id="KW-0762">Sugar transport</keyword>
<dbReference type="OrthoDB" id="362670at2"/>
<dbReference type="InterPro" id="IPR050490">
    <property type="entry name" value="Bact_solute-bd_prot1"/>
</dbReference>
<dbReference type="RefSeq" id="WP_122031116.1">
    <property type="nucleotide sequence ID" value="NZ_LS483254.1"/>
</dbReference>
<dbReference type="KEGG" id="bana:BARAN1_0825"/>
<feature type="chain" id="PRO_5016111463" evidence="1">
    <location>
        <begin position="21"/>
        <end position="425"/>
    </location>
</feature>
<keyword evidence="3" id="KW-1185">Reference proteome</keyword>
<protein>
    <submittedName>
        <fullName evidence="2">ABC-type sugar transport system, periplasmic component</fullName>
    </submittedName>
</protein>
<dbReference type="Gene3D" id="3.40.190.10">
    <property type="entry name" value="Periplasmic binding protein-like II"/>
    <property type="match status" value="1"/>
</dbReference>
<evidence type="ECO:0000256" key="1">
    <source>
        <dbReference type="SAM" id="SignalP"/>
    </source>
</evidence>
<name>A0A2X3L0Y6_9BACT</name>
<feature type="signal peptide" evidence="1">
    <location>
        <begin position="1"/>
        <end position="20"/>
    </location>
</feature>
<dbReference type="InterPro" id="IPR006059">
    <property type="entry name" value="SBP"/>
</dbReference>
<dbReference type="SUPFAM" id="SSF53850">
    <property type="entry name" value="Periplasmic binding protein-like II"/>
    <property type="match status" value="1"/>
</dbReference>
<evidence type="ECO:0000313" key="3">
    <source>
        <dbReference type="Proteomes" id="UP000249818"/>
    </source>
</evidence>
<dbReference type="PANTHER" id="PTHR43649">
    <property type="entry name" value="ARABINOSE-BINDING PROTEIN-RELATED"/>
    <property type="match status" value="1"/>
</dbReference>
<accession>A0A2X3L0Y6</accession>
<dbReference type="Proteomes" id="UP000249818">
    <property type="component" value="Chromosome BARAN1"/>
</dbReference>
<gene>
    <name evidence="2" type="ORF">BARAN1_0825</name>
</gene>
<keyword evidence="2" id="KW-0813">Transport</keyword>
<proteinExistence type="predicted"/>
<organism evidence="2 3">
    <name type="scientific">Candidatus Bipolaricaulis anaerobius</name>
    <dbReference type="NCBI Taxonomy" id="2026885"/>
    <lineage>
        <taxon>Bacteria</taxon>
        <taxon>Candidatus Bipolaricaulota</taxon>
        <taxon>Candidatus Bipolaricaulia</taxon>
        <taxon>Candidatus Bipolaricaulales</taxon>
        <taxon>Candidatus Bipolaricaulaceae</taxon>
        <taxon>Candidatus Bipolaricaulis</taxon>
    </lineage>
</organism>